<proteinExistence type="predicted"/>
<name>A0A0F3GUL8_9BACT</name>
<organism evidence="1 2">
    <name type="scientific">Candidatus Magnetobacterium bavaricum</name>
    <dbReference type="NCBI Taxonomy" id="29290"/>
    <lineage>
        <taxon>Bacteria</taxon>
        <taxon>Pseudomonadati</taxon>
        <taxon>Nitrospirota</taxon>
        <taxon>Thermodesulfovibrionia</taxon>
        <taxon>Thermodesulfovibrionales</taxon>
        <taxon>Candidatus Magnetobacteriaceae</taxon>
        <taxon>Candidatus Magnetobacterium</taxon>
    </lineage>
</organism>
<sequence length="127" mass="14164">MKDACITSGKNSLTHLGSEIVRFGANDIRVWAIIFNNLAYTSPIVKWYVQNIDFDITYKIEDIVTMLGESHSISTRENAVASLKETFKTSPIGVELGVGVCEMKGKVVKKVVRTAWKEPEPLVILYS</sequence>
<feature type="non-terminal residue" evidence="1">
    <location>
        <position position="127"/>
    </location>
</feature>
<accession>A0A0F3GUL8</accession>
<evidence type="ECO:0000313" key="2">
    <source>
        <dbReference type="Proteomes" id="UP000033423"/>
    </source>
</evidence>
<reference evidence="1 2" key="1">
    <citation type="submission" date="2015-02" db="EMBL/GenBank/DDBJ databases">
        <title>Single-cell genomics of uncultivated deep-branching MTB reveals a conserved set of magnetosome genes.</title>
        <authorList>
            <person name="Kolinko S."/>
            <person name="Richter M."/>
            <person name="Glockner F.O."/>
            <person name="Brachmann A."/>
            <person name="Schuler D."/>
        </authorList>
    </citation>
    <scope>NUCLEOTIDE SEQUENCE [LARGE SCALE GENOMIC DNA]</scope>
    <source>
        <strain evidence="1">TM-1</strain>
    </source>
</reference>
<comment type="caution">
    <text evidence="1">The sequence shown here is derived from an EMBL/GenBank/DDBJ whole genome shotgun (WGS) entry which is preliminary data.</text>
</comment>
<dbReference type="EMBL" id="LACI01000968">
    <property type="protein sequence ID" value="KJU85561.1"/>
    <property type="molecule type" value="Genomic_DNA"/>
</dbReference>
<keyword evidence="2" id="KW-1185">Reference proteome</keyword>
<protein>
    <submittedName>
        <fullName evidence="1">Phosphoadenosine phosphosulfate reductase</fullName>
    </submittedName>
</protein>
<dbReference type="Proteomes" id="UP000033423">
    <property type="component" value="Unassembled WGS sequence"/>
</dbReference>
<dbReference type="AlphaFoldDB" id="A0A0F3GUL8"/>
<evidence type="ECO:0000313" key="1">
    <source>
        <dbReference type="EMBL" id="KJU85561.1"/>
    </source>
</evidence>
<gene>
    <name evidence="1" type="ORF">MBAV_002245</name>
</gene>